<proteinExistence type="predicted"/>
<evidence type="ECO:0000256" key="2">
    <source>
        <dbReference type="SAM" id="Phobius"/>
    </source>
</evidence>
<feature type="region of interest" description="Disordered" evidence="1">
    <location>
        <begin position="49"/>
        <end position="89"/>
    </location>
</feature>
<dbReference type="InterPro" id="IPR038765">
    <property type="entry name" value="Papain-like_cys_pep_sf"/>
</dbReference>
<dbReference type="Proteomes" id="UP000005435">
    <property type="component" value="Chromosome"/>
</dbReference>
<dbReference type="AlphaFoldDB" id="G8LXJ8"/>
<dbReference type="SUPFAM" id="SSF54001">
    <property type="entry name" value="Cysteine proteinases"/>
    <property type="match status" value="1"/>
</dbReference>
<dbReference type="HOGENOM" id="CLU_337932_0_0_9"/>
<reference evidence="5" key="1">
    <citation type="submission" date="2011-12" db="EMBL/GenBank/DDBJ databases">
        <title>Complete sequence of Clostridium clariflavum DSM 19732.</title>
        <authorList>
            <consortium name="US DOE Joint Genome Institute"/>
            <person name="Lucas S."/>
            <person name="Han J."/>
            <person name="Lapidus A."/>
            <person name="Cheng J.-F."/>
            <person name="Goodwin L."/>
            <person name="Pitluck S."/>
            <person name="Peters L."/>
            <person name="Teshima H."/>
            <person name="Detter J.C."/>
            <person name="Han C."/>
            <person name="Tapia R."/>
            <person name="Land M."/>
            <person name="Hauser L."/>
            <person name="Kyrpides N."/>
            <person name="Ivanova N."/>
            <person name="Pagani I."/>
            <person name="Kitzmiller T."/>
            <person name="Lynd L."/>
            <person name="Izquierdo J."/>
            <person name="Woyke T."/>
        </authorList>
    </citation>
    <scope>NUCLEOTIDE SEQUENCE [LARGE SCALE GENOMIC DNA]</scope>
    <source>
        <strain evidence="5">DSM 19732 / NBRC 101661 / EBR45</strain>
    </source>
</reference>
<gene>
    <name evidence="4" type="ordered locus">Clocl_1032</name>
</gene>
<keyword evidence="4" id="KW-0378">Hydrolase</keyword>
<evidence type="ECO:0000313" key="5">
    <source>
        <dbReference type="Proteomes" id="UP000005435"/>
    </source>
</evidence>
<dbReference type="Gene3D" id="3.10.620.30">
    <property type="match status" value="1"/>
</dbReference>
<keyword evidence="4" id="KW-0645">Protease</keyword>
<feature type="transmembrane region" description="Helical" evidence="2">
    <location>
        <begin position="623"/>
        <end position="652"/>
    </location>
</feature>
<protein>
    <submittedName>
        <fullName evidence="4">Transglutaminase-like enzyme, predicted cysteine protease</fullName>
    </submittedName>
</protein>
<reference evidence="4 5" key="2">
    <citation type="journal article" date="2012" name="Stand. Genomic Sci.">
        <title>Complete Genome Sequence of Clostridium clariflavum DSM 19732.</title>
        <authorList>
            <person name="Izquierdo J.A."/>
            <person name="Goodwin L."/>
            <person name="Davenport K.W."/>
            <person name="Teshima H."/>
            <person name="Bruce D."/>
            <person name="Detter C."/>
            <person name="Tapia R."/>
            <person name="Han S."/>
            <person name="Land M."/>
            <person name="Hauser L."/>
            <person name="Jeffries C.D."/>
            <person name="Han J."/>
            <person name="Pitluck S."/>
            <person name="Nolan M."/>
            <person name="Chen A."/>
            <person name="Huntemann M."/>
            <person name="Mavromatis K."/>
            <person name="Mikhailova N."/>
            <person name="Liolios K."/>
            <person name="Woyke T."/>
            <person name="Lynd L.R."/>
        </authorList>
    </citation>
    <scope>NUCLEOTIDE SEQUENCE [LARGE SCALE GENOMIC DNA]</scope>
    <source>
        <strain evidence="5">DSM 19732 / NBRC 101661 / EBR45</strain>
    </source>
</reference>
<dbReference type="OrthoDB" id="2088237at2"/>
<dbReference type="STRING" id="720554.Clocl_1032"/>
<dbReference type="InterPro" id="IPR002931">
    <property type="entry name" value="Transglutaminase-like"/>
</dbReference>
<dbReference type="Pfam" id="PF01841">
    <property type="entry name" value="Transglut_core"/>
    <property type="match status" value="1"/>
</dbReference>
<feature type="domain" description="Transglutaminase-like" evidence="3">
    <location>
        <begin position="337"/>
        <end position="405"/>
    </location>
</feature>
<dbReference type="PANTHER" id="PTHR42736:SF1">
    <property type="entry name" value="PROTEIN-GLUTAMINE GAMMA-GLUTAMYLTRANSFERASE"/>
    <property type="match status" value="1"/>
</dbReference>
<organism evidence="4 5">
    <name type="scientific">Acetivibrio clariflavus (strain DSM 19732 / NBRC 101661 / EBR45)</name>
    <name type="common">Clostridium clariflavum</name>
    <dbReference type="NCBI Taxonomy" id="720554"/>
    <lineage>
        <taxon>Bacteria</taxon>
        <taxon>Bacillati</taxon>
        <taxon>Bacillota</taxon>
        <taxon>Clostridia</taxon>
        <taxon>Eubacteriales</taxon>
        <taxon>Oscillospiraceae</taxon>
        <taxon>Acetivibrio</taxon>
    </lineage>
</organism>
<dbReference type="EMBL" id="CP003065">
    <property type="protein sequence ID" value="AEV67709.1"/>
    <property type="molecule type" value="Genomic_DNA"/>
</dbReference>
<keyword evidence="2" id="KW-1133">Transmembrane helix</keyword>
<accession>G8LXJ8</accession>
<feature type="transmembrane region" description="Helical" evidence="2">
    <location>
        <begin position="12"/>
        <end position="33"/>
    </location>
</feature>
<sequence precursor="true">MNKNNSNLKNNLIKLTMFLSVVLLSAFLLMAAINMLNFNDAGAGGGDISKSGSAGGSNKQSKASPGLKDKNSERNDDWKNRVERRRAERKDSEIFDGEFSYGEGQDSGGYGKGEFTIPENLPNVDISGENILPDIPFGSGESIQTIVLSNEKQPHTPVFEVLGYPNYPFLKVVVLENYYKNRWIAVKEEPEVVINFDANLDEKYSANSVKIKPIFPSSGYLPVLSGKFSFKYRTNVNWYKLSETYYSENVIDDFYIMDYVNSVDYHQLMYANTDDLYSYSISVPEFVEKIVDDIIEGCNSDFDIIKGVENYLLSNYYLDNKVINNYGQNDGIISFLMNKGGIGNTLDFMSAYTYLLRAAGIPCRLVIGYRINQGKPYQVVYRDQAYIYPEIKFEEYGWIPMDVFGYDPSFTPPIETVTQITSVSAEAKRGTNFTVKGTVTDLNGKLLDDMSVLIYVKSSKTENTLSYARAEVHDGKFEITCDVKHNIPAGKYQVVADLLENDLYRTSTSDPEMRITTDTRIELIDNGTVVGKSFTIEGSLIDSYSNEGVSALKINIKFPGTNIEDSVLSQTEGKFSMLVDLKEFGKLTPERNFFFVKGYNISYQLEFAGTDIFYPSSTSGSTFIWHILWARIALALLLIVSIISFPIVIRIVRTRKDETRDMLLALNGGFSKMSVLVAGDNQNLANDKELVQQINIKFPQIKNGYPDVWGVNEELIISFEDSWQNRDEKKINFDKKGTYSIKVLKGPDKITQRDIRIVNYREEVITNGKMLLKEFSKTIDINDKMTLREILFLMKSQLSTMKYMILEQVFDIMEKAVYSLNDISREDYELFYMCIQKYKSLT</sequence>
<dbReference type="SMART" id="SM00460">
    <property type="entry name" value="TGc"/>
    <property type="match status" value="1"/>
</dbReference>
<keyword evidence="5" id="KW-1185">Reference proteome</keyword>
<dbReference type="eggNOG" id="COG1305">
    <property type="taxonomic scope" value="Bacteria"/>
</dbReference>
<evidence type="ECO:0000259" key="3">
    <source>
        <dbReference type="SMART" id="SM00460"/>
    </source>
</evidence>
<dbReference type="KEGG" id="ccl:Clocl_1032"/>
<name>G8LXJ8_ACECE</name>
<dbReference type="GO" id="GO:0006508">
    <property type="term" value="P:proteolysis"/>
    <property type="evidence" value="ECO:0007669"/>
    <property type="project" value="UniProtKB-KW"/>
</dbReference>
<feature type="compositionally biased region" description="Polar residues" evidence="1">
    <location>
        <begin position="50"/>
        <end position="63"/>
    </location>
</feature>
<dbReference type="InterPro" id="IPR052901">
    <property type="entry name" value="Bact_TGase-like"/>
</dbReference>
<evidence type="ECO:0000313" key="4">
    <source>
        <dbReference type="EMBL" id="AEV67709.1"/>
    </source>
</evidence>
<feature type="compositionally biased region" description="Basic and acidic residues" evidence="1">
    <location>
        <begin position="67"/>
        <end position="89"/>
    </location>
</feature>
<feature type="region of interest" description="Disordered" evidence="1">
    <location>
        <begin position="95"/>
        <end position="114"/>
    </location>
</feature>
<keyword evidence="2" id="KW-0812">Transmembrane</keyword>
<dbReference type="GO" id="GO:0008233">
    <property type="term" value="F:peptidase activity"/>
    <property type="evidence" value="ECO:0007669"/>
    <property type="project" value="UniProtKB-KW"/>
</dbReference>
<keyword evidence="2" id="KW-0472">Membrane</keyword>
<dbReference type="PANTHER" id="PTHR42736">
    <property type="entry name" value="PROTEIN-GLUTAMINE GAMMA-GLUTAMYLTRANSFERASE"/>
    <property type="match status" value="1"/>
</dbReference>
<evidence type="ECO:0000256" key="1">
    <source>
        <dbReference type="SAM" id="MobiDB-lite"/>
    </source>
</evidence>